<dbReference type="PROSITE" id="PS50847">
    <property type="entry name" value="GRAM_POS_ANCHORING"/>
    <property type="match status" value="1"/>
</dbReference>
<evidence type="ECO:0000256" key="4">
    <source>
        <dbReference type="ARBA" id="ARBA00023088"/>
    </source>
</evidence>
<dbReference type="Pfam" id="PF00746">
    <property type="entry name" value="Gram_pos_anchor"/>
    <property type="match status" value="1"/>
</dbReference>
<keyword evidence="6" id="KW-0472">Membrane</keyword>
<keyword evidence="6" id="KW-0812">Transmembrane</keyword>
<feature type="region of interest" description="Disordered" evidence="5">
    <location>
        <begin position="390"/>
        <end position="417"/>
    </location>
</feature>
<feature type="region of interest" description="Disordered" evidence="5">
    <location>
        <begin position="565"/>
        <end position="584"/>
    </location>
</feature>
<dbReference type="Pfam" id="PF19258">
    <property type="entry name" value="KxYKxGKxW_sig"/>
    <property type="match status" value="1"/>
</dbReference>
<feature type="signal peptide" evidence="7">
    <location>
        <begin position="1"/>
        <end position="34"/>
    </location>
</feature>
<sequence>MTENRGAKKLYKAHKTWIAAGIAAATLFSVQALGGQTVNASAAGSVTSINQAQVDAAKYDAGYAAGQKVGQLGANAATTTNASASYVDGYAAGYAAGHAAWSEKLNTKPVTDQSNQNNADQTGAGKTTTNETPVTTDQSNQNNADQTGAGKTTTNETPATTDQSNQNNADQTGAGKTTTNETPVTTDQSNQNNANQTGKTASELDAYAKGLQLGLKGVSAVQTDYLNKMYAGDKEAFTAGLKAGQTQFQTKLAATKLAEANQAFVDGQRYGETGAQLPDLAGKTANYKNNFAQGFDAGAATRAQKLASAKDKATANFEADHMGQATTPSQDTIDAASKLDEANTAFVDGQRFGETGAILPDLAGKSDNYKDNFAKGFDAGAATRAQKLAAAQDKANAENQANHMGQATTPSQDTIDAASKADEANTAFRAGQRYGETGAQLPDLAGKSDNYKSNFAQGFDAGNAARALKLTAQKAEANQAFIDGQRYGETGAQLPDLAGKSDNYKNNFAKGFDAGAATRAQKLAAAKAKHGQEVLDSHKKGQDYTDYKKIDQAYADGLAAAKKAAAEKQTDTTTTPTKDAAKPAAAKTTAVKAAVAAKTAPSATAVTTAAKSTAAALPTTGDQGNTFATAAGVLAVMGALFGLAGTSRKKRA</sequence>
<evidence type="ECO:0000256" key="2">
    <source>
        <dbReference type="ARBA" id="ARBA00022525"/>
    </source>
</evidence>
<feature type="compositionally biased region" description="Polar residues" evidence="5">
    <location>
        <begin position="397"/>
        <end position="414"/>
    </location>
</feature>
<evidence type="ECO:0000256" key="5">
    <source>
        <dbReference type="SAM" id="MobiDB-lite"/>
    </source>
</evidence>
<feature type="compositionally biased region" description="Low complexity" evidence="5">
    <location>
        <begin position="571"/>
        <end position="584"/>
    </location>
</feature>
<keyword evidence="1" id="KW-0134">Cell wall</keyword>
<evidence type="ECO:0000256" key="6">
    <source>
        <dbReference type="SAM" id="Phobius"/>
    </source>
</evidence>
<keyword evidence="2" id="KW-0964">Secreted</keyword>
<dbReference type="NCBIfam" id="TIGR01167">
    <property type="entry name" value="LPXTG_anchor"/>
    <property type="match status" value="1"/>
</dbReference>
<evidence type="ECO:0000313" key="10">
    <source>
        <dbReference type="Proteomes" id="UP001597252"/>
    </source>
</evidence>
<keyword evidence="6" id="KW-1133">Transmembrane helix</keyword>
<keyword evidence="4" id="KW-0572">Peptidoglycan-anchor</keyword>
<dbReference type="InterPro" id="IPR019931">
    <property type="entry name" value="LPXTG_anchor"/>
</dbReference>
<feature type="domain" description="Gram-positive cocci surface proteins LPxTG" evidence="8">
    <location>
        <begin position="617"/>
        <end position="652"/>
    </location>
</feature>
<organism evidence="9 10">
    <name type="scientific">Lacticaseibacillus baoqingensis</name>
    <dbReference type="NCBI Taxonomy" id="2486013"/>
    <lineage>
        <taxon>Bacteria</taxon>
        <taxon>Bacillati</taxon>
        <taxon>Bacillota</taxon>
        <taxon>Bacilli</taxon>
        <taxon>Lactobacillales</taxon>
        <taxon>Lactobacillaceae</taxon>
        <taxon>Lacticaseibacillus</taxon>
    </lineage>
</organism>
<keyword evidence="10" id="KW-1185">Reference proteome</keyword>
<feature type="compositionally biased region" description="Polar residues" evidence="5">
    <location>
        <begin position="108"/>
        <end position="198"/>
    </location>
</feature>
<dbReference type="InterPro" id="IPR022263">
    <property type="entry name" value="KxYKxGKxW"/>
</dbReference>
<feature type="transmembrane region" description="Helical" evidence="6">
    <location>
        <begin position="627"/>
        <end position="646"/>
    </location>
</feature>
<proteinExistence type="predicted"/>
<comment type="caution">
    <text evidence="9">The sequence shown here is derived from an EMBL/GenBank/DDBJ whole genome shotgun (WGS) entry which is preliminary data.</text>
</comment>
<gene>
    <name evidence="9" type="ORF">ACFQ5J_12520</name>
</gene>
<feature type="chain" id="PRO_5046008129" evidence="7">
    <location>
        <begin position="35"/>
        <end position="652"/>
    </location>
</feature>
<keyword evidence="3 7" id="KW-0732">Signal</keyword>
<dbReference type="Proteomes" id="UP001597252">
    <property type="component" value="Unassembled WGS sequence"/>
</dbReference>
<dbReference type="RefSeq" id="WP_125754155.1">
    <property type="nucleotide sequence ID" value="NZ_JBHTON010000052.1"/>
</dbReference>
<accession>A0ABW4EA13</accession>
<evidence type="ECO:0000256" key="3">
    <source>
        <dbReference type="ARBA" id="ARBA00022729"/>
    </source>
</evidence>
<name>A0ABW4EA13_9LACO</name>
<evidence type="ECO:0000259" key="8">
    <source>
        <dbReference type="PROSITE" id="PS50847"/>
    </source>
</evidence>
<feature type="region of interest" description="Disordered" evidence="5">
    <location>
        <begin position="107"/>
        <end position="198"/>
    </location>
</feature>
<reference evidence="10" key="1">
    <citation type="journal article" date="2019" name="Int. J. Syst. Evol. Microbiol.">
        <title>The Global Catalogue of Microorganisms (GCM) 10K type strain sequencing project: providing services to taxonomists for standard genome sequencing and annotation.</title>
        <authorList>
            <consortium name="The Broad Institute Genomics Platform"/>
            <consortium name="The Broad Institute Genome Sequencing Center for Infectious Disease"/>
            <person name="Wu L."/>
            <person name="Ma J."/>
        </authorList>
    </citation>
    <scope>NUCLEOTIDE SEQUENCE [LARGE SCALE GENOMIC DNA]</scope>
    <source>
        <strain evidence="10">CCM 8903</strain>
    </source>
</reference>
<evidence type="ECO:0000256" key="7">
    <source>
        <dbReference type="SAM" id="SignalP"/>
    </source>
</evidence>
<evidence type="ECO:0000256" key="1">
    <source>
        <dbReference type="ARBA" id="ARBA00022512"/>
    </source>
</evidence>
<evidence type="ECO:0000313" key="9">
    <source>
        <dbReference type="EMBL" id="MFD1486048.1"/>
    </source>
</evidence>
<protein>
    <submittedName>
        <fullName evidence="9">LPXTG cell wall anchor domain-containing protein</fullName>
    </submittedName>
</protein>
<dbReference type="EMBL" id="JBHTON010000052">
    <property type="protein sequence ID" value="MFD1486048.1"/>
    <property type="molecule type" value="Genomic_DNA"/>
</dbReference>